<evidence type="ECO:0000256" key="2">
    <source>
        <dbReference type="ARBA" id="ARBA00022840"/>
    </source>
</evidence>
<dbReference type="SUPFAM" id="SSF56731">
    <property type="entry name" value="DNA primase core"/>
    <property type="match status" value="1"/>
</dbReference>
<dbReference type="GO" id="GO:0005524">
    <property type="term" value="F:ATP binding"/>
    <property type="evidence" value="ECO:0007669"/>
    <property type="project" value="UniProtKB-KW"/>
</dbReference>
<proteinExistence type="predicted"/>
<dbReference type="RefSeq" id="WP_012593039.1">
    <property type="nucleotide sequence ID" value="NC_011721.1"/>
</dbReference>
<dbReference type="PANTHER" id="PTHR30313">
    <property type="entry name" value="DNA PRIMASE"/>
    <property type="match status" value="1"/>
</dbReference>
<dbReference type="InterPro" id="IPR036977">
    <property type="entry name" value="DNA_primase_Znf_CHC2"/>
</dbReference>
<dbReference type="InterPro" id="IPR045455">
    <property type="entry name" value="NrS-1_pol-like_helicase"/>
</dbReference>
<dbReference type="Pfam" id="PF19263">
    <property type="entry name" value="DUF5906"/>
    <property type="match status" value="1"/>
</dbReference>
<feature type="region of interest" description="Disordered" evidence="3">
    <location>
        <begin position="913"/>
        <end position="953"/>
    </location>
</feature>
<dbReference type="KEGG" id="cyp:PCC8801_4492"/>
<dbReference type="GO" id="GO:0008270">
    <property type="term" value="F:zinc ion binding"/>
    <property type="evidence" value="ECO:0007669"/>
    <property type="project" value="InterPro"/>
</dbReference>
<dbReference type="AlphaFoldDB" id="B7K6I3"/>
<dbReference type="InterPro" id="IPR006500">
    <property type="entry name" value="Helicase_put_C_phage/plasmid"/>
</dbReference>
<dbReference type="InterPro" id="IPR050219">
    <property type="entry name" value="DnaG_primase"/>
</dbReference>
<keyword evidence="6" id="KW-1185">Reference proteome</keyword>
<name>B7K6I3_RIPO1</name>
<dbReference type="Gene3D" id="3.90.980.10">
    <property type="entry name" value="DNA primase, catalytic core, N-terminal domain"/>
    <property type="match status" value="1"/>
</dbReference>
<dbReference type="InterPro" id="IPR014818">
    <property type="entry name" value="Phage/plasmid_primase_P4_C"/>
</dbReference>
<evidence type="ECO:0000256" key="1">
    <source>
        <dbReference type="ARBA" id="ARBA00022741"/>
    </source>
</evidence>
<dbReference type="InterPro" id="IPR013264">
    <property type="entry name" value="DNAG_N"/>
</dbReference>
<evidence type="ECO:0000259" key="4">
    <source>
        <dbReference type="PROSITE" id="PS51206"/>
    </source>
</evidence>
<dbReference type="OrthoDB" id="505390at2"/>
<dbReference type="Pfam" id="PF08275">
    <property type="entry name" value="DNAG_N"/>
    <property type="match status" value="1"/>
</dbReference>
<dbReference type="GO" id="GO:0005737">
    <property type="term" value="C:cytoplasm"/>
    <property type="evidence" value="ECO:0007669"/>
    <property type="project" value="TreeGrafter"/>
</dbReference>
<dbReference type="InterPro" id="IPR014015">
    <property type="entry name" value="Helicase_SF3_DNA-vir"/>
</dbReference>
<organism evidence="5 6">
    <name type="scientific">Rippkaea orientalis (strain PCC 8801 / RF-1)</name>
    <name type="common">Cyanothece sp. (strain PCC 8801)</name>
    <dbReference type="NCBI Taxonomy" id="41431"/>
    <lineage>
        <taxon>Bacteria</taxon>
        <taxon>Bacillati</taxon>
        <taxon>Cyanobacteriota</taxon>
        <taxon>Cyanophyceae</taxon>
        <taxon>Oscillatoriophycideae</taxon>
        <taxon>Chroococcales</taxon>
        <taxon>Aphanothecaceae</taxon>
        <taxon>Rippkaea</taxon>
        <taxon>Rippkaea orientalis</taxon>
    </lineage>
</organism>
<dbReference type="Gene3D" id="3.90.580.10">
    <property type="entry name" value="Zinc finger, CHC2-type domain"/>
    <property type="match status" value="1"/>
</dbReference>
<feature type="domain" description="SF3 helicase" evidence="4">
    <location>
        <begin position="601"/>
        <end position="756"/>
    </location>
</feature>
<accession>B7K6I3</accession>
<keyword evidence="1" id="KW-0547">Nucleotide-binding</keyword>
<dbReference type="InterPro" id="IPR027417">
    <property type="entry name" value="P-loop_NTPase"/>
</dbReference>
<dbReference type="GO" id="GO:0003677">
    <property type="term" value="F:DNA binding"/>
    <property type="evidence" value="ECO:0007669"/>
    <property type="project" value="InterPro"/>
</dbReference>
<evidence type="ECO:0000313" key="5">
    <source>
        <dbReference type="EMBL" id="ACK68405.1"/>
    </source>
</evidence>
<dbReference type="GO" id="GO:0006269">
    <property type="term" value="P:DNA replication, synthesis of primer"/>
    <property type="evidence" value="ECO:0007669"/>
    <property type="project" value="TreeGrafter"/>
</dbReference>
<sequence>MKNLIEIYSEAIALLTPHQIYNRYPHQFQDDRSGKLRGRPPFRESKNGTSFTVFPDNGFFDAGDGFSGSAADYLHSMKIGRWERAKGRDFVEAVRELCQLARIPFPEQELSPEQIEKAAHWERRRGIIGSAIAFCEQVLWTDIGLEARRYLNEERGLSDQDIKTLQLGYFANYREVVKILKQRGFSQEEIKAAGLASPKWNGYITYPWHDDQGRPLTIYGRYHQKHPPEGLPKTLALPGGSTKRSPLYLDKVLANHHREAIFVEGVNDAAVLQTRGETRVLSGVAASFSNEQIEILKRRGITKIYHLGDPDGGGVGGTNSNLQRLTLAGISVFVPPQLPDGLDPDEFVIKYGLEAFHQLISNSEHGFRWKAKQIIATHGTDSDAAIKKVLEEAIAWSRLIPKEQESDLKAFYWVEIQQAIGSTDTSQFVEQLQTIKTQASLVEGIPNWKASELAEYIAYRHQSTLAWNTQIEQWYRYEGKEKGIWSKDDKYYIWQLIQEELKAIALIHQQRDKNGNKPGFSHNLVASIENLLKGSLPVRQWDSIEGLLPLKNGVLNLKTQEFHQHDPKYCLTYCLPYEYNPLATCHPILDWLNQMTGGDRIMVEFFRAHLAAIVRGRSDIQSYLELLGPGGTGKGTLTRLATALVGDQNTVSTTLKNLEENRFDTARIFGAKLVVITDAEKFGGEVSVLKALTGEDKLRFEQKYKQPLDGFYAQSRVIICANEAPQSSDYTSGLARRRQTTYLTNKIPIEKQRNLISINGKGVTGEFAQYLPGLLNWVLAMPPEELERAIREIPTTHPSFTQHKAQVLCETNPIADWLDQAVVYREGWRTNVGMAKRDKDSSSPNLFQCVNQWLYANYAEFCQSSGARPVSLRRFVNLLRDLAVNQLGLMVKKGRDRLGAFFEGLKLRSEMDNDPLLISGDKPPDTLPPGGNGGQPKNPSSPDTPPMPFCDGTVMDGDGTVIAETLARDGCDGSDGLSQKLIQTQGEISYAIAEHEKSESLDLTVLPSQEPPQTQMVTECDGNSGELSHPSSAVTELIDLLTQWETTTDTEFSSEDQFLAYTQTLEVKINGCFPELESICPDFCDRWCLAVLKVISLINNEGKSLEINHNEVKTQKSSHHLKSLKIGQKAIFRGGEVRIERLVNEVVALVSSLENLKQKSFEVAIAHLKPVG</sequence>
<dbReference type="PROSITE" id="PS51206">
    <property type="entry name" value="SF3_HELICASE_1"/>
    <property type="match status" value="1"/>
</dbReference>
<dbReference type="PANTHER" id="PTHR30313:SF2">
    <property type="entry name" value="DNA PRIMASE"/>
    <property type="match status" value="1"/>
</dbReference>
<dbReference type="HOGENOM" id="CLU_277163_0_0_3"/>
<keyword evidence="2" id="KW-0067">ATP-binding</keyword>
<dbReference type="NCBIfam" id="TIGR01613">
    <property type="entry name" value="primase_Cterm"/>
    <property type="match status" value="1"/>
</dbReference>
<dbReference type="Proteomes" id="UP000008204">
    <property type="component" value="Plasmid pP880101"/>
</dbReference>
<dbReference type="EMBL" id="CP001288">
    <property type="protein sequence ID" value="ACK68405.1"/>
    <property type="molecule type" value="Genomic_DNA"/>
</dbReference>
<dbReference type="SUPFAM" id="SSF52540">
    <property type="entry name" value="P-loop containing nucleoside triphosphate hydrolases"/>
    <property type="match status" value="1"/>
</dbReference>
<evidence type="ECO:0000313" key="6">
    <source>
        <dbReference type="Proteomes" id="UP000008204"/>
    </source>
</evidence>
<keyword evidence="5" id="KW-0614">Plasmid</keyword>
<geneLocation type="plasmid" evidence="5 6">
    <name>pP880101</name>
</geneLocation>
<dbReference type="Gene3D" id="3.40.50.300">
    <property type="entry name" value="P-loop containing nucleotide triphosphate hydrolases"/>
    <property type="match status" value="1"/>
</dbReference>
<gene>
    <name evidence="5" type="ordered locus">PCC8801_4492</name>
</gene>
<dbReference type="InterPro" id="IPR037068">
    <property type="entry name" value="DNA_primase_core_N_sf"/>
</dbReference>
<dbReference type="Gene3D" id="3.40.1360.10">
    <property type="match status" value="1"/>
</dbReference>
<dbReference type="SUPFAM" id="SSF57783">
    <property type="entry name" value="Zinc beta-ribbon"/>
    <property type="match status" value="1"/>
</dbReference>
<dbReference type="Pfam" id="PF08706">
    <property type="entry name" value="D5_N"/>
    <property type="match status" value="1"/>
</dbReference>
<protein>
    <submittedName>
        <fullName evidence="5">Phage/plasmid primase, P4 family</fullName>
    </submittedName>
</protein>
<dbReference type="SMART" id="SM00885">
    <property type="entry name" value="D5_N"/>
    <property type="match status" value="1"/>
</dbReference>
<evidence type="ECO:0000256" key="3">
    <source>
        <dbReference type="SAM" id="MobiDB-lite"/>
    </source>
</evidence>
<reference evidence="6" key="1">
    <citation type="journal article" date="2011" name="MBio">
        <title>Novel metabolic attributes of the genus Cyanothece, comprising a group of unicellular nitrogen-fixing Cyanobacteria.</title>
        <authorList>
            <person name="Bandyopadhyay A."/>
            <person name="Elvitigala T."/>
            <person name="Welsh E."/>
            <person name="Stockel J."/>
            <person name="Liberton M."/>
            <person name="Min H."/>
            <person name="Sherman L.A."/>
            <person name="Pakrasi H.B."/>
        </authorList>
    </citation>
    <scope>NUCLEOTIDE SEQUENCE [LARGE SCALE GENOMIC DNA]</scope>
    <source>
        <strain evidence="6">PCC 8801</strain>
        <plasmid evidence="6">pP880101</plasmid>
    </source>
</reference>